<dbReference type="GO" id="GO:0000160">
    <property type="term" value="P:phosphorelay signal transduction system"/>
    <property type="evidence" value="ECO:0007669"/>
    <property type="project" value="InterPro"/>
</dbReference>
<protein>
    <submittedName>
        <fullName evidence="3">Response regulator</fullName>
    </submittedName>
</protein>
<name>A0A544TMD4_9BACI</name>
<evidence type="ECO:0000256" key="1">
    <source>
        <dbReference type="PROSITE-ProRule" id="PRU00169"/>
    </source>
</evidence>
<dbReference type="InterPro" id="IPR013972">
    <property type="entry name" value="YcbB"/>
</dbReference>
<evidence type="ECO:0000313" key="4">
    <source>
        <dbReference type="Proteomes" id="UP000318937"/>
    </source>
</evidence>
<dbReference type="AlphaFoldDB" id="A0A544TMD4"/>
<dbReference type="PANTHER" id="PTHR43228:SF8">
    <property type="entry name" value="TRANSCRIPTIONAL REGULATORY PROTEIN GLNL"/>
    <property type="match status" value="1"/>
</dbReference>
<dbReference type="PROSITE" id="PS50110">
    <property type="entry name" value="RESPONSE_REGULATORY"/>
    <property type="match status" value="1"/>
</dbReference>
<dbReference type="OrthoDB" id="1684633at2"/>
<dbReference type="Pfam" id="PF08664">
    <property type="entry name" value="YcbB"/>
    <property type="match status" value="1"/>
</dbReference>
<dbReference type="SUPFAM" id="SSF52172">
    <property type="entry name" value="CheY-like"/>
    <property type="match status" value="1"/>
</dbReference>
<dbReference type="EMBL" id="VDGG01000002">
    <property type="protein sequence ID" value="TQR18623.1"/>
    <property type="molecule type" value="Genomic_DNA"/>
</dbReference>
<proteinExistence type="predicted"/>
<dbReference type="InterPro" id="IPR001789">
    <property type="entry name" value="Sig_transdc_resp-reg_receiver"/>
</dbReference>
<reference evidence="3 4" key="1">
    <citation type="submission" date="2019-05" db="EMBL/GenBank/DDBJ databases">
        <title>Psychrobacillus vulpis sp. nov., a new species isolated from feces of a red fox that inhabits in The Tablas de Daimiel Natural Park, Albacete, Spain.</title>
        <authorList>
            <person name="Rodriguez M."/>
            <person name="Reina J.C."/>
            <person name="Bejar V."/>
            <person name="Llamas I."/>
        </authorList>
    </citation>
    <scope>NUCLEOTIDE SEQUENCE [LARGE SCALE GENOMIC DNA]</scope>
    <source>
        <strain evidence="3 4">NHI-2</strain>
    </source>
</reference>
<dbReference type="Gene3D" id="3.40.50.2300">
    <property type="match status" value="1"/>
</dbReference>
<dbReference type="PANTHER" id="PTHR43228">
    <property type="entry name" value="TWO-COMPONENT RESPONSE REGULATOR"/>
    <property type="match status" value="1"/>
</dbReference>
<dbReference type="Pfam" id="PF00072">
    <property type="entry name" value="Response_reg"/>
    <property type="match status" value="1"/>
</dbReference>
<dbReference type="SMART" id="SM00448">
    <property type="entry name" value="REC"/>
    <property type="match status" value="1"/>
</dbReference>
<dbReference type="RefSeq" id="WP_142605145.1">
    <property type="nucleotide sequence ID" value="NZ_VDGG01000002.1"/>
</dbReference>
<comment type="caution">
    <text evidence="3">The sequence shown here is derived from an EMBL/GenBank/DDBJ whole genome shotgun (WGS) entry which is preliminary data.</text>
</comment>
<gene>
    <name evidence="3" type="ORF">FG383_01890</name>
</gene>
<sequence>MRYFIVDDDTASRKMLKKIITEGDLGLVIGDADSGISSLSPIATMHPDVVLIDFLMPELDGIETIEQLRKKGYEGQFIMISQIVNKEMVGEAYEKGVEFFIHKPINRIEVQSILRKIAEQFRLQDSLLAIKESLANITPSKPIYKKQSVKEIVYSILSDMGVIGEVGSDDIIAMMEFLFDQHDSMTQLPPLKELYEAISTKSGIPSVNIQRESKAIEQRLRRTILMAMNNIASLGAIDYMNPEFEHYAPRYFDFQEIRNQMIQMQEGRKDFAKMKVNNKKFLQVLYLEVQEKYNQTPKNR</sequence>
<keyword evidence="4" id="KW-1185">Reference proteome</keyword>
<feature type="modified residue" description="4-aspartylphosphate" evidence="1">
    <location>
        <position position="53"/>
    </location>
</feature>
<dbReference type="InterPro" id="IPR052048">
    <property type="entry name" value="ST_Response_Regulator"/>
</dbReference>
<evidence type="ECO:0000259" key="2">
    <source>
        <dbReference type="PROSITE" id="PS50110"/>
    </source>
</evidence>
<dbReference type="Proteomes" id="UP000318937">
    <property type="component" value="Unassembled WGS sequence"/>
</dbReference>
<feature type="domain" description="Response regulatory" evidence="2">
    <location>
        <begin position="2"/>
        <end position="118"/>
    </location>
</feature>
<organism evidence="3 4">
    <name type="scientific">Psychrobacillus soli</name>
    <dbReference type="NCBI Taxonomy" id="1543965"/>
    <lineage>
        <taxon>Bacteria</taxon>
        <taxon>Bacillati</taxon>
        <taxon>Bacillota</taxon>
        <taxon>Bacilli</taxon>
        <taxon>Bacillales</taxon>
        <taxon>Bacillaceae</taxon>
        <taxon>Psychrobacillus</taxon>
    </lineage>
</organism>
<keyword evidence="1" id="KW-0597">Phosphoprotein</keyword>
<evidence type="ECO:0000313" key="3">
    <source>
        <dbReference type="EMBL" id="TQR18623.1"/>
    </source>
</evidence>
<accession>A0A544TMD4</accession>
<dbReference type="InterPro" id="IPR011006">
    <property type="entry name" value="CheY-like_superfamily"/>
</dbReference>